<feature type="region of interest" description="Disordered" evidence="2">
    <location>
        <begin position="1"/>
        <end position="75"/>
    </location>
</feature>
<comment type="similarity">
    <text evidence="1">Belongs to the IFRD family.</text>
</comment>
<evidence type="ECO:0000256" key="2">
    <source>
        <dbReference type="SAM" id="MobiDB-lite"/>
    </source>
</evidence>
<evidence type="ECO:0000256" key="1">
    <source>
        <dbReference type="ARBA" id="ARBA00008828"/>
    </source>
</evidence>
<protein>
    <submittedName>
        <fullName evidence="5">EOG090X0ARF</fullName>
    </submittedName>
</protein>
<dbReference type="AlphaFoldDB" id="A0A4Y7LZ47"/>
<dbReference type="Pfam" id="PF04836">
    <property type="entry name" value="IFRD_C"/>
    <property type="match status" value="1"/>
</dbReference>
<dbReference type="Pfam" id="PF05004">
    <property type="entry name" value="IFRD"/>
    <property type="match status" value="1"/>
</dbReference>
<evidence type="ECO:0000259" key="3">
    <source>
        <dbReference type="Pfam" id="PF04836"/>
    </source>
</evidence>
<proteinExistence type="evidence at transcript level"/>
<dbReference type="InterPro" id="IPR007701">
    <property type="entry name" value="Interferon-rel_develop_reg_N"/>
</dbReference>
<feature type="domain" description="Interferon-related developmental regulator C-terminal" evidence="3">
    <location>
        <begin position="414"/>
        <end position="466"/>
    </location>
</feature>
<dbReference type="InterPro" id="IPR006921">
    <property type="entry name" value="Interferon-rel_develop_reg_C"/>
</dbReference>
<feature type="region of interest" description="Disordered" evidence="2">
    <location>
        <begin position="308"/>
        <end position="330"/>
    </location>
</feature>
<dbReference type="PANTHER" id="PTHR12354">
    <property type="entry name" value="INTERFERON-RELATED DEVELOPMENTAL REGULATOR"/>
    <property type="match status" value="1"/>
</dbReference>
<feature type="domain" description="Interferon-related developmental regulator N-terminal" evidence="4">
    <location>
        <begin position="50"/>
        <end position="369"/>
    </location>
</feature>
<dbReference type="PANTHER" id="PTHR12354:SF1">
    <property type="entry name" value="INTERFERON-RELATED DEVELOPMENTAL REGULATOR 1"/>
    <property type="match status" value="1"/>
</dbReference>
<gene>
    <name evidence="5" type="primary">EOG090X0ARF</name>
</gene>
<feature type="compositionally biased region" description="Low complexity" evidence="2">
    <location>
        <begin position="8"/>
        <end position="25"/>
    </location>
</feature>
<dbReference type="SUPFAM" id="SSF48371">
    <property type="entry name" value="ARM repeat"/>
    <property type="match status" value="1"/>
</dbReference>
<organism evidence="5">
    <name type="scientific">Ceriodaphnia reticulata</name>
    <dbReference type="NCBI Taxonomy" id="302197"/>
    <lineage>
        <taxon>Eukaryota</taxon>
        <taxon>Metazoa</taxon>
        <taxon>Ecdysozoa</taxon>
        <taxon>Arthropoda</taxon>
        <taxon>Crustacea</taxon>
        <taxon>Branchiopoda</taxon>
        <taxon>Diplostraca</taxon>
        <taxon>Cladocera</taxon>
        <taxon>Anomopoda</taxon>
        <taxon>Daphniidae</taxon>
        <taxon>Ceriodaphnia</taxon>
    </lineage>
</organism>
<reference evidence="5" key="1">
    <citation type="submission" date="2018-08" db="EMBL/GenBank/DDBJ databases">
        <authorList>
            <person name="Cornetti L."/>
        </authorList>
    </citation>
    <scope>NUCLEOTIDE SEQUENCE</scope>
    <source>
        <strain evidence="5">OM-SAIQ-clone2</strain>
    </source>
</reference>
<accession>A0A4Y7LZ47</accession>
<evidence type="ECO:0000259" key="4">
    <source>
        <dbReference type="Pfam" id="PF05004"/>
    </source>
</evidence>
<feature type="compositionally biased region" description="Basic and acidic residues" evidence="2">
    <location>
        <begin position="315"/>
        <end position="324"/>
    </location>
</feature>
<dbReference type="InterPro" id="IPR039777">
    <property type="entry name" value="IFRD"/>
</dbReference>
<dbReference type="InterPro" id="IPR016024">
    <property type="entry name" value="ARM-type_fold"/>
</dbReference>
<dbReference type="EMBL" id="LR003493">
    <property type="protein sequence ID" value="SVE73112.1"/>
    <property type="molecule type" value="mRNA"/>
</dbReference>
<name>A0A4Y7LZ47_9CRUS</name>
<evidence type="ECO:0000313" key="5">
    <source>
        <dbReference type="EMBL" id="SVE73112.1"/>
    </source>
</evidence>
<sequence>MPKKGNSSKRSSSSHAAGSVSKSASNQGKSSGRGRAEPVGSNDDDSQHDTASIISSVSENRSVLDDGGETDERTQVEVLEDKLKEYIDLTTQKSSQGRVNSFDALCKAFSAKYMPDFVAGRRMTLLDCAERGMKKGRGAEQESAAKLVALICLQLGTIADSESIFRDQKSYLLSLMADHSASPAARAQVCSTFGLCTFLADCDLAEIIQVMLALECVFYASLRTTENTAAPPAVLGLYSAALSAWSLLLTLLPPRHVYDLSQTHIRRLVQLLDSTDVDLRIGAGEAIALIYEGARQFDEDFGFDVSTEEEEADDHDGIQEREASTRQTQEMDELCTKLRQLATDSHKYRAKKDRKQQRSSFRDILRAIEENEAPDIRVKFGKETLDIDSWGCKHQYDSFCQLLGSGMNLHLAQNDLLREIFSLGNPLLDDGASNGVKIKKLERHHMNMAAFKARSLTRGKNRDKRTAVF</sequence>
<feature type="compositionally biased region" description="Polar residues" evidence="2">
    <location>
        <begin position="49"/>
        <end position="61"/>
    </location>
</feature>